<dbReference type="PANTHER" id="PTHR22876">
    <property type="entry name" value="ZGC:101016"/>
    <property type="match status" value="1"/>
</dbReference>
<dbReference type="PANTHER" id="PTHR22876:SF5">
    <property type="entry name" value="CHROMOSOME 9 OPEN READING FRAME 85"/>
    <property type="match status" value="1"/>
</dbReference>
<dbReference type="OrthoDB" id="250548at2759"/>
<dbReference type="RefSeq" id="XP_014480704.1">
    <property type="nucleotide sequence ID" value="XM_014625218.1"/>
</dbReference>
<accession>A0A6P3XRL1</accession>
<evidence type="ECO:0000313" key="2">
    <source>
        <dbReference type="Proteomes" id="UP000515204"/>
    </source>
</evidence>
<dbReference type="GeneID" id="106747577"/>
<feature type="compositionally biased region" description="Acidic residues" evidence="1">
    <location>
        <begin position="189"/>
        <end position="208"/>
    </location>
</feature>
<feature type="region of interest" description="Disordered" evidence="1">
    <location>
        <begin position="147"/>
        <end position="175"/>
    </location>
</feature>
<evidence type="ECO:0000256" key="1">
    <source>
        <dbReference type="SAM" id="MobiDB-lite"/>
    </source>
</evidence>
<name>A0A6P3XRL1_DINQU</name>
<dbReference type="KEGG" id="dqu:106747577"/>
<feature type="region of interest" description="Disordered" evidence="1">
    <location>
        <begin position="188"/>
        <end position="208"/>
    </location>
</feature>
<dbReference type="InterPro" id="IPR019351">
    <property type="entry name" value="DUF2039"/>
</dbReference>
<dbReference type="RefSeq" id="XP_014480703.1">
    <property type="nucleotide sequence ID" value="XM_014625217.1"/>
</dbReference>
<organism evidence="2 4">
    <name type="scientific">Dinoponera quadriceps</name>
    <name type="common">South American ant</name>
    <dbReference type="NCBI Taxonomy" id="609295"/>
    <lineage>
        <taxon>Eukaryota</taxon>
        <taxon>Metazoa</taxon>
        <taxon>Ecdysozoa</taxon>
        <taxon>Arthropoda</taxon>
        <taxon>Hexapoda</taxon>
        <taxon>Insecta</taxon>
        <taxon>Pterygota</taxon>
        <taxon>Neoptera</taxon>
        <taxon>Endopterygota</taxon>
        <taxon>Hymenoptera</taxon>
        <taxon>Apocrita</taxon>
        <taxon>Aculeata</taxon>
        <taxon>Formicoidea</taxon>
        <taxon>Formicidae</taxon>
        <taxon>Ponerinae</taxon>
        <taxon>Ponerini</taxon>
        <taxon>Dinoponera</taxon>
    </lineage>
</organism>
<dbReference type="Proteomes" id="UP000515204">
    <property type="component" value="Unplaced"/>
</dbReference>
<keyword evidence="2" id="KW-1185">Reference proteome</keyword>
<evidence type="ECO:0000313" key="4">
    <source>
        <dbReference type="RefSeq" id="XP_014480704.1"/>
    </source>
</evidence>
<proteinExistence type="predicted"/>
<protein>
    <submittedName>
        <fullName evidence="3 4">Uncharacterized protein C9orf85 homolog</fullName>
    </submittedName>
</protein>
<sequence>MSCQRGNGNRSRRQKYQNHTAFKNDLHDKSQKTKSINSIEVANVCERCKKIIEWKIKYKKYKALKTPAKCTKCEQKAIKHSYHIMCLPCAKQREVCPKCGLNSEIVEGKPSKEEQIKLDTEFQTLLKTLPERKRRTFLRYVNQKDKSKKKDTSESGAGEIDGNDTNEDATNSRSREDLLTKLKLLSVKEEEDDDSFDSDIDDDLDSLT</sequence>
<reference evidence="3 4" key="1">
    <citation type="submission" date="2025-04" db="UniProtKB">
        <authorList>
            <consortium name="RefSeq"/>
        </authorList>
    </citation>
    <scope>IDENTIFICATION</scope>
</reference>
<evidence type="ECO:0000313" key="3">
    <source>
        <dbReference type="RefSeq" id="XP_014480703.1"/>
    </source>
</evidence>
<feature type="region of interest" description="Disordered" evidence="1">
    <location>
        <begin position="1"/>
        <end position="29"/>
    </location>
</feature>
<dbReference type="Pfam" id="PF10217">
    <property type="entry name" value="DUF2039"/>
    <property type="match status" value="1"/>
</dbReference>
<dbReference type="AlphaFoldDB" id="A0A6P3XRL1"/>
<gene>
    <name evidence="3 4" type="primary">LOC106747577</name>
</gene>